<dbReference type="AlphaFoldDB" id="A0A224YG41"/>
<feature type="signal peptide" evidence="1">
    <location>
        <begin position="1"/>
        <end position="25"/>
    </location>
</feature>
<feature type="chain" id="PRO_5013257028" description="Secreted protein" evidence="1">
    <location>
        <begin position="26"/>
        <end position="104"/>
    </location>
</feature>
<evidence type="ECO:0008006" key="3">
    <source>
        <dbReference type="Google" id="ProtNLM"/>
    </source>
</evidence>
<protein>
    <recommendedName>
        <fullName evidence="3">Secreted protein</fullName>
    </recommendedName>
</protein>
<accession>A0A224YG41</accession>
<proteinExistence type="predicted"/>
<keyword evidence="1" id="KW-0732">Signal</keyword>
<dbReference type="EMBL" id="GFPF01003563">
    <property type="protein sequence ID" value="MAA14709.1"/>
    <property type="molecule type" value="Transcribed_RNA"/>
</dbReference>
<evidence type="ECO:0000256" key="1">
    <source>
        <dbReference type="SAM" id="SignalP"/>
    </source>
</evidence>
<evidence type="ECO:0000313" key="2">
    <source>
        <dbReference type="EMBL" id="MAA14709.1"/>
    </source>
</evidence>
<name>A0A224YG41_9ACAR</name>
<organism evidence="2">
    <name type="scientific">Rhipicephalus zambeziensis</name>
    <dbReference type="NCBI Taxonomy" id="60191"/>
    <lineage>
        <taxon>Eukaryota</taxon>
        <taxon>Metazoa</taxon>
        <taxon>Ecdysozoa</taxon>
        <taxon>Arthropoda</taxon>
        <taxon>Chelicerata</taxon>
        <taxon>Arachnida</taxon>
        <taxon>Acari</taxon>
        <taxon>Parasitiformes</taxon>
        <taxon>Ixodida</taxon>
        <taxon>Ixodoidea</taxon>
        <taxon>Ixodidae</taxon>
        <taxon>Rhipicephalinae</taxon>
        <taxon>Rhipicephalus</taxon>
        <taxon>Rhipicephalus</taxon>
    </lineage>
</organism>
<sequence length="104" mass="11197">MCRNRCCRLHVVSSIVCILSPCGFAVSSLSVPLLSTEHKLSASQETVYPRRTAHSGLCTVHPAAPALGSLSLALLRRVYTFSIGASRCIAVSLQGCHRGSWTQR</sequence>
<reference evidence="2" key="1">
    <citation type="journal article" date="2017" name="Parasit. Vectors">
        <title>Sialotranscriptomics of Rhipicephalus zambeziensis reveals intricate expression profiles of secretory proteins and suggests tight temporal transcriptional regulation during blood-feeding.</title>
        <authorList>
            <person name="de Castro M.H."/>
            <person name="de Klerk D."/>
            <person name="Pienaar R."/>
            <person name="Rees D.J.G."/>
            <person name="Mans B.J."/>
        </authorList>
    </citation>
    <scope>NUCLEOTIDE SEQUENCE</scope>
    <source>
        <tissue evidence="2">Salivary glands</tissue>
    </source>
</reference>